<dbReference type="Proteomes" id="UP000294309">
    <property type="component" value="Chromosome"/>
</dbReference>
<keyword evidence="1" id="KW-0547">Nucleotide-binding</keyword>
<dbReference type="Pfam" id="PF13589">
    <property type="entry name" value="HATPase_c_3"/>
    <property type="match status" value="1"/>
</dbReference>
<accession>A0A4P7AI25</accession>
<dbReference type="InterPro" id="IPR036890">
    <property type="entry name" value="HATPase_C_sf"/>
</dbReference>
<dbReference type="SUPFAM" id="SSF55874">
    <property type="entry name" value="ATPase domain of HSP90 chaperone/DNA topoisomerase II/histidine kinase"/>
    <property type="match status" value="1"/>
</dbReference>
<dbReference type="KEGG" id="sgq:SGLAD_v1c06120"/>
<protein>
    <submittedName>
        <fullName evidence="1">ATP-binding protein</fullName>
    </submittedName>
</protein>
<evidence type="ECO:0000313" key="1">
    <source>
        <dbReference type="EMBL" id="QBQ07811.1"/>
    </source>
</evidence>
<keyword evidence="1" id="KW-0067">ATP-binding</keyword>
<evidence type="ECO:0000313" key="2">
    <source>
        <dbReference type="Proteomes" id="UP000294309"/>
    </source>
</evidence>
<dbReference type="EMBL" id="CP038013">
    <property type="protein sequence ID" value="QBQ07811.1"/>
    <property type="molecule type" value="Genomic_DNA"/>
</dbReference>
<sequence length="593" mass="69339">MLENKNKIPRTNREFLGYIDKTTSHIYMISEFIDNSIQSALDYKKDHINVNVIINMKEECIYIVDNACGIPYESRNVAIKNGKSELEQGESLNKFGVGMKMAAIWFGKRLTIYTKHINDNFAYSIKLDVDQLEGEDFYFTDIKNIDMSKESGFKFEYNSGTIIKIDKLHTNSVHSGRYESRMYKKGSKENGKALEEQLACRYARFIRKGMLSINLSYINKKGQEEMGNDNRSVDITQAMIPNPYISPYDKNDYEYSNGKNINSTREYKEIFGKLKEQYFNKLNENVGFEGLTYGDIFETFENQKELKFSCFIVLNDDKYKKFKIPFTFGFIGKNDIFLKYNGLSVYQDNRAIIAGPNTTQTNLTWMKYDKALSGKSHYVNNRFIGEIDLNDKKIFRVDNNKMGFHGTVKEDIEYVIEKTFKNNLSEIFRNFLELIFHKDEQVRSDKEIKTEIERFSKILNKNNTLENIDIEPEELTMIEPGTDDERTITSFIIKDKKDSDNIYSLTYNINNSEFEDDKKIFKIDNKFLDNRQLLVLNINKDFYGFKKGVKDEALLVLINPIVNLILCSLSDCKNNEERIEKIHNIVDMFHNVK</sequence>
<proteinExistence type="predicted"/>
<organism evidence="1 2">
    <name type="scientific">Spiroplasma gladiatoris</name>
    <dbReference type="NCBI Taxonomy" id="2143"/>
    <lineage>
        <taxon>Bacteria</taxon>
        <taxon>Bacillati</taxon>
        <taxon>Mycoplasmatota</taxon>
        <taxon>Mollicutes</taxon>
        <taxon>Entomoplasmatales</taxon>
        <taxon>Spiroplasmataceae</taxon>
        <taxon>Spiroplasma</taxon>
    </lineage>
</organism>
<dbReference type="AlphaFoldDB" id="A0A4P7AI25"/>
<dbReference type="GO" id="GO:0005524">
    <property type="term" value="F:ATP binding"/>
    <property type="evidence" value="ECO:0007669"/>
    <property type="project" value="UniProtKB-KW"/>
</dbReference>
<dbReference type="RefSeq" id="WP_134297595.1">
    <property type="nucleotide sequence ID" value="NZ_CP038013.1"/>
</dbReference>
<gene>
    <name evidence="1" type="ORF">SGLAD_v1c06120</name>
</gene>
<reference evidence="1 2" key="1">
    <citation type="submission" date="2019-03" db="EMBL/GenBank/DDBJ databases">
        <title>Complete genome sequence of Spiroplasma gladiatoris TG-1 (DSM 22552).</title>
        <authorList>
            <person name="Lin Y.-C."/>
            <person name="Chou L."/>
            <person name="Kuo C.-H."/>
        </authorList>
    </citation>
    <scope>NUCLEOTIDE SEQUENCE [LARGE SCALE GENOMIC DNA]</scope>
    <source>
        <strain evidence="1 2">TG-1</strain>
    </source>
</reference>
<name>A0A4P7AI25_9MOLU</name>
<dbReference type="OrthoDB" id="9813438at2"/>
<dbReference type="Gene3D" id="3.30.565.10">
    <property type="entry name" value="Histidine kinase-like ATPase, C-terminal domain"/>
    <property type="match status" value="1"/>
</dbReference>
<keyword evidence="2" id="KW-1185">Reference proteome</keyword>